<gene>
    <name evidence="1" type="ORF">BpHYR1_029547</name>
</gene>
<keyword evidence="2" id="KW-1185">Reference proteome</keyword>
<dbReference type="EMBL" id="REGN01005620">
    <property type="protein sequence ID" value="RNA12770.1"/>
    <property type="molecule type" value="Genomic_DNA"/>
</dbReference>
<proteinExistence type="predicted"/>
<accession>A0A3M7QN99</accession>
<name>A0A3M7QN99_BRAPC</name>
<reference evidence="1 2" key="1">
    <citation type="journal article" date="2018" name="Sci. Rep.">
        <title>Genomic signatures of local adaptation to the degree of environmental predictability in rotifers.</title>
        <authorList>
            <person name="Franch-Gras L."/>
            <person name="Hahn C."/>
            <person name="Garcia-Roger E.M."/>
            <person name="Carmona M.J."/>
            <person name="Serra M."/>
            <person name="Gomez A."/>
        </authorList>
    </citation>
    <scope>NUCLEOTIDE SEQUENCE [LARGE SCALE GENOMIC DNA]</scope>
    <source>
        <strain evidence="1">HYR1</strain>
    </source>
</reference>
<evidence type="ECO:0000313" key="1">
    <source>
        <dbReference type="EMBL" id="RNA12770.1"/>
    </source>
</evidence>
<protein>
    <submittedName>
        <fullName evidence="1">Uncharacterized protein</fullName>
    </submittedName>
</protein>
<dbReference type="AlphaFoldDB" id="A0A3M7QN99"/>
<evidence type="ECO:0000313" key="2">
    <source>
        <dbReference type="Proteomes" id="UP000276133"/>
    </source>
</evidence>
<comment type="caution">
    <text evidence="1">The sequence shown here is derived from an EMBL/GenBank/DDBJ whole genome shotgun (WGS) entry which is preliminary data.</text>
</comment>
<dbReference type="Proteomes" id="UP000276133">
    <property type="component" value="Unassembled WGS sequence"/>
</dbReference>
<organism evidence="1 2">
    <name type="scientific">Brachionus plicatilis</name>
    <name type="common">Marine rotifer</name>
    <name type="synonym">Brachionus muelleri</name>
    <dbReference type="NCBI Taxonomy" id="10195"/>
    <lineage>
        <taxon>Eukaryota</taxon>
        <taxon>Metazoa</taxon>
        <taxon>Spiralia</taxon>
        <taxon>Gnathifera</taxon>
        <taxon>Rotifera</taxon>
        <taxon>Eurotatoria</taxon>
        <taxon>Monogononta</taxon>
        <taxon>Pseudotrocha</taxon>
        <taxon>Ploima</taxon>
        <taxon>Brachionidae</taxon>
        <taxon>Brachionus</taxon>
    </lineage>
</organism>
<sequence length="105" mass="12341">MRYFLQSTNTMHSNIKTFRGSVQKFFKIRVLEAFSYLEFESAVFFELSDKEKFFQGSSEWQSLLFSPHGCNMIKICFNYMCLIIFGKPLVGWNGNLNQNLKLNQS</sequence>